<dbReference type="GO" id="GO:0006694">
    <property type="term" value="P:steroid biosynthetic process"/>
    <property type="evidence" value="ECO:0007669"/>
    <property type="project" value="InterPro"/>
</dbReference>
<name>A0A835R8F3_VANPL</name>
<sequence length="569" mass="62984">MAESENAPMVVAVTFGRSSFVGRSLVAALLSDGRYIVRVVDPQPAPDPTPSLSPFFKSGRISYHHVDIRYRSPSLPAAITGAATVFHVDPTASALQLRPASSSDFHRFHLLLVQSTRNLISACRECGVQRLVYVGSADVLVGGESEVFCFDESVAYPEKYVDGLNELRAQTEAIVLGSNRMNGLLTCALRVSNPFGPSDDKLVPTLVKGAKEGWTKFIVGSGENLWDFTYIANVVHASIFAERALRLRTPYVDGRPFFITNKEPVKFWSFLSSILEGLGYPRPSIRLPAKLVFALAEIARLFQEKLHLPRASNPIVASSTIRSFSMTRTFDSSNAERILGYSPVVSLEDGITLTIASFSQLANNSPMYQRDLTKSSKAEKLLGDGKVASILLWRDDRRTFALLLALFLLHYWFFLSKRTFVSSAANLIIFFALVLFIHGLLPSSLLGLHVERIPLSSFEVSEITLRKASSEMASLWNFSIHTLDKVAQGEDWGILLKVIGFLYFIKLCLLFSLKAVSAVGLVGLFTSFIIYEQFEGEIETIIATAGCGFDKIKEFLITHSPSYMVKYVL</sequence>
<dbReference type="SUPFAM" id="SSF51735">
    <property type="entry name" value="NAD(P)-binding Rossmann-fold domains"/>
    <property type="match status" value="1"/>
</dbReference>
<keyword evidence="3 8" id="KW-0812">Transmembrane</keyword>
<evidence type="ECO:0000256" key="5">
    <source>
        <dbReference type="ARBA" id="ARBA00022989"/>
    </source>
</evidence>
<evidence type="ECO:0000256" key="6">
    <source>
        <dbReference type="ARBA" id="ARBA00023002"/>
    </source>
</evidence>
<dbReference type="OrthoDB" id="10058185at2759"/>
<comment type="subcellular location">
    <subcellularLocation>
        <location evidence="1 8">Endoplasmic reticulum membrane</location>
        <topology evidence="1 8">Multi-pass membrane protein</topology>
    </subcellularLocation>
</comment>
<reference evidence="10 11" key="1">
    <citation type="journal article" date="2020" name="Nat. Food">
        <title>A phased Vanilla planifolia genome enables genetic improvement of flavour and production.</title>
        <authorList>
            <person name="Hasing T."/>
            <person name="Tang H."/>
            <person name="Brym M."/>
            <person name="Khazi F."/>
            <person name="Huang T."/>
            <person name="Chambers A.H."/>
        </authorList>
    </citation>
    <scope>NUCLEOTIDE SEQUENCE [LARGE SCALE GENOMIC DNA]</scope>
    <source>
        <tissue evidence="10">Leaf</tissue>
    </source>
</reference>
<protein>
    <recommendedName>
        <fullName evidence="8">Reticulon-like protein</fullName>
    </recommendedName>
</protein>
<dbReference type="AlphaFoldDB" id="A0A835R8F3"/>
<evidence type="ECO:0000313" key="11">
    <source>
        <dbReference type="Proteomes" id="UP000639772"/>
    </source>
</evidence>
<comment type="similarity">
    <text evidence="2">Belongs to the 3-beta-HSD family.</text>
</comment>
<dbReference type="GO" id="GO:0005789">
    <property type="term" value="C:endoplasmic reticulum membrane"/>
    <property type="evidence" value="ECO:0007669"/>
    <property type="project" value="UniProtKB-SubCell"/>
</dbReference>
<dbReference type="InterPro" id="IPR002225">
    <property type="entry name" value="3Beta_OHSteriod_DH/Estase"/>
</dbReference>
<evidence type="ECO:0000256" key="1">
    <source>
        <dbReference type="ARBA" id="ARBA00004477"/>
    </source>
</evidence>
<evidence type="ECO:0000256" key="2">
    <source>
        <dbReference type="ARBA" id="ARBA00009219"/>
    </source>
</evidence>
<keyword evidence="6" id="KW-0560">Oxidoreductase</keyword>
<keyword evidence="7 8" id="KW-0472">Membrane</keyword>
<dbReference type="PANTHER" id="PTHR43245:SF51">
    <property type="entry name" value="SHORT CHAIN DEHYDROGENASE_REDUCTASE FAMILY 42E, MEMBER 2"/>
    <property type="match status" value="1"/>
</dbReference>
<dbReference type="PANTHER" id="PTHR43245">
    <property type="entry name" value="BIFUNCTIONAL POLYMYXIN RESISTANCE PROTEIN ARNA"/>
    <property type="match status" value="1"/>
</dbReference>
<evidence type="ECO:0000313" key="10">
    <source>
        <dbReference type="EMBL" id="KAG0483345.1"/>
    </source>
</evidence>
<evidence type="ECO:0000256" key="4">
    <source>
        <dbReference type="ARBA" id="ARBA00022824"/>
    </source>
</evidence>
<keyword evidence="5 8" id="KW-1133">Transmembrane helix</keyword>
<feature type="transmembrane region" description="Helical" evidence="8">
    <location>
        <begin position="399"/>
        <end position="415"/>
    </location>
</feature>
<dbReference type="PROSITE" id="PS50845">
    <property type="entry name" value="RETICULON"/>
    <property type="match status" value="1"/>
</dbReference>
<accession>A0A835R8F3</accession>
<dbReference type="Gene3D" id="3.40.50.720">
    <property type="entry name" value="NAD(P)-binding Rossmann-like Domain"/>
    <property type="match status" value="1"/>
</dbReference>
<gene>
    <name evidence="10" type="ORF">HPP92_011429</name>
</gene>
<evidence type="ECO:0000259" key="9">
    <source>
        <dbReference type="PROSITE" id="PS50845"/>
    </source>
</evidence>
<dbReference type="Pfam" id="PF01073">
    <property type="entry name" value="3Beta_HSD"/>
    <property type="match status" value="1"/>
</dbReference>
<feature type="transmembrane region" description="Helical" evidence="8">
    <location>
        <begin position="427"/>
        <end position="448"/>
    </location>
</feature>
<comment type="caution">
    <text evidence="10">The sequence shown here is derived from an EMBL/GenBank/DDBJ whole genome shotgun (WGS) entry which is preliminary data.</text>
</comment>
<keyword evidence="4 8" id="KW-0256">Endoplasmic reticulum</keyword>
<dbReference type="InterPro" id="IPR050177">
    <property type="entry name" value="Lipid_A_modif_metabolic_enz"/>
</dbReference>
<dbReference type="EMBL" id="JADCNM010000005">
    <property type="protein sequence ID" value="KAG0483345.1"/>
    <property type="molecule type" value="Genomic_DNA"/>
</dbReference>
<dbReference type="InterPro" id="IPR036291">
    <property type="entry name" value="NAD(P)-bd_dom_sf"/>
</dbReference>
<feature type="domain" description="Reticulon" evidence="9">
    <location>
        <begin position="387"/>
        <end position="569"/>
    </location>
</feature>
<dbReference type="InterPro" id="IPR003388">
    <property type="entry name" value="Reticulon"/>
</dbReference>
<evidence type="ECO:0000256" key="8">
    <source>
        <dbReference type="RuleBase" id="RU363132"/>
    </source>
</evidence>
<dbReference type="Pfam" id="PF02453">
    <property type="entry name" value="Reticulon"/>
    <property type="match status" value="1"/>
</dbReference>
<evidence type="ECO:0000256" key="7">
    <source>
        <dbReference type="ARBA" id="ARBA00023136"/>
    </source>
</evidence>
<evidence type="ECO:0000256" key="3">
    <source>
        <dbReference type="ARBA" id="ARBA00022692"/>
    </source>
</evidence>
<proteinExistence type="inferred from homology"/>
<dbReference type="GO" id="GO:0016616">
    <property type="term" value="F:oxidoreductase activity, acting on the CH-OH group of donors, NAD or NADP as acceptor"/>
    <property type="evidence" value="ECO:0007669"/>
    <property type="project" value="InterPro"/>
</dbReference>
<feature type="transmembrane region" description="Helical" evidence="8">
    <location>
        <begin position="501"/>
        <end position="531"/>
    </location>
</feature>
<dbReference type="Proteomes" id="UP000639772">
    <property type="component" value="Unassembled WGS sequence"/>
</dbReference>
<organism evidence="10 11">
    <name type="scientific">Vanilla planifolia</name>
    <name type="common">Vanilla</name>
    <dbReference type="NCBI Taxonomy" id="51239"/>
    <lineage>
        <taxon>Eukaryota</taxon>
        <taxon>Viridiplantae</taxon>
        <taxon>Streptophyta</taxon>
        <taxon>Embryophyta</taxon>
        <taxon>Tracheophyta</taxon>
        <taxon>Spermatophyta</taxon>
        <taxon>Magnoliopsida</taxon>
        <taxon>Liliopsida</taxon>
        <taxon>Asparagales</taxon>
        <taxon>Orchidaceae</taxon>
        <taxon>Vanilloideae</taxon>
        <taxon>Vanilleae</taxon>
        <taxon>Vanilla</taxon>
    </lineage>
</organism>